<dbReference type="InterPro" id="IPR011013">
    <property type="entry name" value="Gal_mutarotase_sf_dom"/>
</dbReference>
<comment type="cofactor">
    <cofactor evidence="2">
        <name>Ca(2+)</name>
        <dbReference type="ChEBI" id="CHEBI:29108"/>
    </cofactor>
</comment>
<dbReference type="InterPro" id="IPR006101">
    <property type="entry name" value="Glyco_hydro_2"/>
</dbReference>
<gene>
    <name evidence="12" type="ORF">N1F79_06750</name>
</gene>
<dbReference type="Pfam" id="PF02837">
    <property type="entry name" value="Glyco_hydro_2_N"/>
    <property type="match status" value="1"/>
</dbReference>
<dbReference type="InterPro" id="IPR017853">
    <property type="entry name" value="GH"/>
</dbReference>
<dbReference type="Pfam" id="PF02836">
    <property type="entry name" value="Glyco_hydro_2_C"/>
    <property type="match status" value="1"/>
</dbReference>
<dbReference type="PANTHER" id="PTHR46323">
    <property type="entry name" value="BETA-GALACTOSIDASE"/>
    <property type="match status" value="1"/>
</dbReference>
<dbReference type="SUPFAM" id="SSF49785">
    <property type="entry name" value="Galactose-binding domain-like"/>
    <property type="match status" value="1"/>
</dbReference>
<dbReference type="InterPro" id="IPR023230">
    <property type="entry name" value="Glyco_hydro_2_CS"/>
</dbReference>
<keyword evidence="13" id="KW-1185">Reference proteome</keyword>
<dbReference type="InterPro" id="IPR050347">
    <property type="entry name" value="Bact_Beta-galactosidase"/>
</dbReference>
<dbReference type="PANTHER" id="PTHR46323:SF2">
    <property type="entry name" value="BETA-GALACTOSIDASE"/>
    <property type="match status" value="1"/>
</dbReference>
<evidence type="ECO:0000256" key="2">
    <source>
        <dbReference type="ARBA" id="ARBA00001913"/>
    </source>
</evidence>
<dbReference type="SMART" id="SM01038">
    <property type="entry name" value="Bgal_small_N"/>
    <property type="match status" value="1"/>
</dbReference>
<dbReference type="InterPro" id="IPR014718">
    <property type="entry name" value="GH-type_carb-bd"/>
</dbReference>
<dbReference type="PROSITE" id="PS00719">
    <property type="entry name" value="GLYCOSYL_HYDROL_F2_1"/>
    <property type="match status" value="1"/>
</dbReference>
<evidence type="ECO:0000256" key="8">
    <source>
        <dbReference type="ARBA" id="ARBA00023295"/>
    </source>
</evidence>
<dbReference type="InterPro" id="IPR006104">
    <property type="entry name" value="Glyco_hydro_2_N"/>
</dbReference>
<name>A0ABU7XQ09_9FLAO</name>
<evidence type="ECO:0000256" key="9">
    <source>
        <dbReference type="ARBA" id="ARBA00032230"/>
    </source>
</evidence>
<dbReference type="Pfam" id="PF02929">
    <property type="entry name" value="Bgal_small_N"/>
    <property type="match status" value="1"/>
</dbReference>
<dbReference type="InterPro" id="IPR036156">
    <property type="entry name" value="Beta-gal/glucu_dom_sf"/>
</dbReference>
<feature type="domain" description="Beta galactosidase small chain/" evidence="11">
    <location>
        <begin position="762"/>
        <end position="1034"/>
    </location>
</feature>
<dbReference type="InterPro" id="IPR013783">
    <property type="entry name" value="Ig-like_fold"/>
</dbReference>
<evidence type="ECO:0000256" key="1">
    <source>
        <dbReference type="ARBA" id="ARBA00001412"/>
    </source>
</evidence>
<evidence type="ECO:0000256" key="5">
    <source>
        <dbReference type="ARBA" id="ARBA00012756"/>
    </source>
</evidence>
<dbReference type="InterPro" id="IPR023232">
    <property type="entry name" value="Glyco_hydro_2_AS"/>
</dbReference>
<evidence type="ECO:0000313" key="12">
    <source>
        <dbReference type="EMBL" id="MEF3832822.1"/>
    </source>
</evidence>
<evidence type="ECO:0000313" key="13">
    <source>
        <dbReference type="Proteomes" id="UP001337305"/>
    </source>
</evidence>
<dbReference type="Gene3D" id="2.60.120.260">
    <property type="entry name" value="Galactose-binding domain-like"/>
    <property type="match status" value="1"/>
</dbReference>
<dbReference type="Gene3D" id="3.20.20.80">
    <property type="entry name" value="Glycosidases"/>
    <property type="match status" value="1"/>
</dbReference>
<dbReference type="SUPFAM" id="SSF51445">
    <property type="entry name" value="(Trans)glycosidases"/>
    <property type="match status" value="1"/>
</dbReference>
<accession>A0ABU7XQ09</accession>
<proteinExistence type="inferred from homology"/>
<dbReference type="RefSeq" id="WP_303305190.1">
    <property type="nucleotide sequence ID" value="NZ_JAODOP010000004.1"/>
</dbReference>
<dbReference type="PROSITE" id="PS00608">
    <property type="entry name" value="GLYCOSYL_HYDROL_F2_2"/>
    <property type="match status" value="1"/>
</dbReference>
<dbReference type="PROSITE" id="PS51257">
    <property type="entry name" value="PROKAR_LIPOPROTEIN"/>
    <property type="match status" value="1"/>
</dbReference>
<keyword evidence="7" id="KW-0106">Calcium</keyword>
<protein>
    <recommendedName>
        <fullName evidence="5 10">Beta-galactosidase</fullName>
        <ecNumber evidence="5 10">3.2.1.23</ecNumber>
    </recommendedName>
    <alternativeName>
        <fullName evidence="9 10">Lactase</fullName>
    </alternativeName>
</protein>
<organism evidence="12 13">
    <name type="scientific">Flavivirga spongiicola</name>
    <dbReference type="NCBI Taxonomy" id="421621"/>
    <lineage>
        <taxon>Bacteria</taxon>
        <taxon>Pseudomonadati</taxon>
        <taxon>Bacteroidota</taxon>
        <taxon>Flavobacteriia</taxon>
        <taxon>Flavobacteriales</taxon>
        <taxon>Flavobacteriaceae</taxon>
        <taxon>Flavivirga</taxon>
    </lineage>
</organism>
<dbReference type="InterPro" id="IPR004199">
    <property type="entry name" value="B-gal_small/dom_5"/>
</dbReference>
<dbReference type="EC" id="3.2.1.23" evidence="5 10"/>
<dbReference type="InterPro" id="IPR032312">
    <property type="entry name" value="LacZ_4"/>
</dbReference>
<evidence type="ECO:0000256" key="6">
    <source>
        <dbReference type="ARBA" id="ARBA00022801"/>
    </source>
</evidence>
<reference evidence="12 13" key="1">
    <citation type="submission" date="2022-09" db="EMBL/GenBank/DDBJ databases">
        <title>Genome sequencing of Flavivirga sp. MEBiC05379.</title>
        <authorList>
            <person name="Oh H.-M."/>
            <person name="Kwon K.K."/>
            <person name="Park M.J."/>
            <person name="Yang S.-H."/>
        </authorList>
    </citation>
    <scope>NUCLEOTIDE SEQUENCE [LARGE SCALE GENOMIC DNA]</scope>
    <source>
        <strain evidence="12 13">MEBiC05379</strain>
    </source>
</reference>
<comment type="similarity">
    <text evidence="3 10">Belongs to the glycosyl hydrolase 2 family.</text>
</comment>
<evidence type="ECO:0000259" key="11">
    <source>
        <dbReference type="SMART" id="SM01038"/>
    </source>
</evidence>
<dbReference type="PRINTS" id="PR00132">
    <property type="entry name" value="GLHYDRLASE2"/>
</dbReference>
<evidence type="ECO:0000256" key="3">
    <source>
        <dbReference type="ARBA" id="ARBA00007401"/>
    </source>
</evidence>
<comment type="subunit">
    <text evidence="4">Monomer.</text>
</comment>
<sequence length="1042" mass="120767">MNCKVILSHFFFILILFSCHENHNSIPADLYNPLILSKNTLEPRATLFSYESEALALLDQKENSKRYMSLNGTWKFHYAESPNQVVNGITEANYPLDNLENISVPGNWEAQGFGIPYYLDEEYPFKPNPPYTPVDNPVGTYKHKFTLANNWNTEGRTILYFGSVRSAMYLWVNGKEVGFAKGSKVPIEFDVTDYLNKGENDLTVIVYRWCDGSYLEGQDTWRISGIERNVYLYNVPKVQISDVFAKASLDENYENGMLDVSVDIKNNQHESTNLKLEISLTDSNEMTIWNKIIDKPNISKNETISFKEFIEKPLQWSAEIPNLYKLIIKSVLEEKINEVIKIDVGFRNVEIKDKQLLVNGKPIYIKGVNRSEWDPYFGRYVTKASMMKDIELMKQNNINAVRTSHYPNDEYWYELCNKYGLYVIDETNIEAHGMFFHEDGYEGLTNNDDWTDAFMDRTYRMVERDKNHPSIIVWSMGNETGDGNNFVSIYNWIKEKDATRPVQYQEALYEDHTDIVVPMYKNVDFISDFAQKNDDRPLILCEYAHAMGNSLGNLQDYWDTIENYKNLQGGFIWDWVDQTFARKNKNGIPIWASGGDMGDPRKMNDSTFCANGLLYADRTPYPYLKEVKHVYRNIKIKPKNVAQGKFMMHNNFFFTNTENLKVDYEVLKEGVNIYEGTVKEINIASGDSIDFTIPISNLKYDEQLDYCINFTVRQKAENTLIPANHIISRDQIILRKGVKKSVKESLVGLDKSSIASNENQLTIKTNQWHIVFDKKNGYLIEISDDKDNFLESPLQPNFWRAPTDNDLGNGLQKRTEIWKKITSKLKLKSIDHNFVNNKLRVTTEHYYDTVFEQTTVYDIDSQGKINVSIEMESDKSLSEIPRIGMRGTFIGNLNNVEWYGRGPEENYWDRKTASFIGKYHDEVEKMNTKYIRPQENGNRSDVSWFLLKNAEGKGLKFESELGFNFSVFPFLYEELSYYSQETNKHGSEILSSNIISLNIDHLQMGVGGDNTWGAKTHEKYTIRPDKFVYAFAIQPFKSNGDF</sequence>
<dbReference type="InterPro" id="IPR006103">
    <property type="entry name" value="Glyco_hydro_2_cat"/>
</dbReference>
<keyword evidence="8 10" id="KW-0326">Glycosidase</keyword>
<dbReference type="Pfam" id="PF00703">
    <property type="entry name" value="Glyco_hydro_2"/>
    <property type="match status" value="1"/>
</dbReference>
<keyword evidence="6 10" id="KW-0378">Hydrolase</keyword>
<dbReference type="EMBL" id="JAODOP010000004">
    <property type="protein sequence ID" value="MEF3832822.1"/>
    <property type="molecule type" value="Genomic_DNA"/>
</dbReference>
<comment type="caution">
    <text evidence="12">The sequence shown here is derived from an EMBL/GenBank/DDBJ whole genome shotgun (WGS) entry which is preliminary data.</text>
</comment>
<evidence type="ECO:0000256" key="7">
    <source>
        <dbReference type="ARBA" id="ARBA00022837"/>
    </source>
</evidence>
<dbReference type="Gene3D" id="2.70.98.10">
    <property type="match status" value="1"/>
</dbReference>
<comment type="catalytic activity">
    <reaction evidence="1 10">
        <text>Hydrolysis of terminal non-reducing beta-D-galactose residues in beta-D-galactosides.</text>
        <dbReference type="EC" id="3.2.1.23"/>
    </reaction>
</comment>
<dbReference type="Gene3D" id="2.60.40.10">
    <property type="entry name" value="Immunoglobulins"/>
    <property type="match status" value="2"/>
</dbReference>
<dbReference type="SUPFAM" id="SSF74650">
    <property type="entry name" value="Galactose mutarotase-like"/>
    <property type="match status" value="1"/>
</dbReference>
<dbReference type="Proteomes" id="UP001337305">
    <property type="component" value="Unassembled WGS sequence"/>
</dbReference>
<dbReference type="SUPFAM" id="SSF49303">
    <property type="entry name" value="beta-Galactosidase/glucuronidase domain"/>
    <property type="match status" value="2"/>
</dbReference>
<dbReference type="Pfam" id="PF16353">
    <property type="entry name" value="LacZ_4"/>
    <property type="match status" value="1"/>
</dbReference>
<dbReference type="InterPro" id="IPR006102">
    <property type="entry name" value="Ig-like_GH2"/>
</dbReference>
<dbReference type="InterPro" id="IPR008979">
    <property type="entry name" value="Galactose-bd-like_sf"/>
</dbReference>
<evidence type="ECO:0000256" key="4">
    <source>
        <dbReference type="ARBA" id="ARBA00011245"/>
    </source>
</evidence>
<evidence type="ECO:0000256" key="10">
    <source>
        <dbReference type="RuleBase" id="RU361154"/>
    </source>
</evidence>